<comment type="caution">
    <text evidence="2">The sequence shown here is derived from an EMBL/GenBank/DDBJ whole genome shotgun (WGS) entry which is preliminary data.</text>
</comment>
<evidence type="ECO:0000259" key="1">
    <source>
        <dbReference type="Pfam" id="PF01370"/>
    </source>
</evidence>
<dbReference type="Gene3D" id="3.40.50.720">
    <property type="entry name" value="NAD(P)-binding Rossmann-like Domain"/>
    <property type="match status" value="1"/>
</dbReference>
<name>X1GDR3_9ZZZZ</name>
<sequence length="92" mass="10607">MSDLIPIQEVIEINPRVQELGEQGFIIDPDKIDEYLMDFKNRKTTLPNKDYWKEKRILITGISGFAGSHLAEQLLDLGVKELIKIQKQVLNL</sequence>
<accession>X1GDR3</accession>
<feature type="domain" description="NAD-dependent epimerase/dehydratase" evidence="1">
    <location>
        <begin position="57"/>
        <end position="87"/>
    </location>
</feature>
<dbReference type="Pfam" id="PF01370">
    <property type="entry name" value="Epimerase"/>
    <property type="match status" value="1"/>
</dbReference>
<dbReference type="InterPro" id="IPR001509">
    <property type="entry name" value="Epimerase_deHydtase"/>
</dbReference>
<proteinExistence type="predicted"/>
<organism evidence="2">
    <name type="scientific">marine sediment metagenome</name>
    <dbReference type="NCBI Taxonomy" id="412755"/>
    <lineage>
        <taxon>unclassified sequences</taxon>
        <taxon>metagenomes</taxon>
        <taxon>ecological metagenomes</taxon>
    </lineage>
</organism>
<evidence type="ECO:0000313" key="2">
    <source>
        <dbReference type="EMBL" id="GAH39749.1"/>
    </source>
</evidence>
<dbReference type="InterPro" id="IPR036291">
    <property type="entry name" value="NAD(P)-bd_dom_sf"/>
</dbReference>
<dbReference type="SUPFAM" id="SSF51735">
    <property type="entry name" value="NAD(P)-binding Rossmann-fold domains"/>
    <property type="match status" value="1"/>
</dbReference>
<gene>
    <name evidence="2" type="ORF">S03H2_13780</name>
</gene>
<reference evidence="2" key="1">
    <citation type="journal article" date="2014" name="Front. Microbiol.">
        <title>High frequency of phylogenetically diverse reductive dehalogenase-homologous genes in deep subseafloor sedimentary metagenomes.</title>
        <authorList>
            <person name="Kawai M."/>
            <person name="Futagami T."/>
            <person name="Toyoda A."/>
            <person name="Takaki Y."/>
            <person name="Nishi S."/>
            <person name="Hori S."/>
            <person name="Arai W."/>
            <person name="Tsubouchi T."/>
            <person name="Morono Y."/>
            <person name="Uchiyama I."/>
            <person name="Ito T."/>
            <person name="Fujiyama A."/>
            <person name="Inagaki F."/>
            <person name="Takami H."/>
        </authorList>
    </citation>
    <scope>NUCLEOTIDE SEQUENCE</scope>
    <source>
        <strain evidence="2">Expedition CK06-06</strain>
    </source>
</reference>
<dbReference type="EMBL" id="BARU01006989">
    <property type="protein sequence ID" value="GAH39749.1"/>
    <property type="molecule type" value="Genomic_DNA"/>
</dbReference>
<dbReference type="AlphaFoldDB" id="X1GDR3"/>
<protein>
    <recommendedName>
        <fullName evidence="1">NAD-dependent epimerase/dehydratase domain-containing protein</fullName>
    </recommendedName>
</protein>